<accession>A0A2P2PW82</accession>
<protein>
    <submittedName>
        <fullName evidence="1">Uncharacterized protein</fullName>
    </submittedName>
</protein>
<proteinExistence type="predicted"/>
<name>A0A2P2PW82_RHIMU</name>
<evidence type="ECO:0000313" key="1">
    <source>
        <dbReference type="EMBL" id="MBX58997.1"/>
    </source>
</evidence>
<dbReference type="EMBL" id="GGEC01078513">
    <property type="protein sequence ID" value="MBX58997.1"/>
    <property type="molecule type" value="Transcribed_RNA"/>
</dbReference>
<organism evidence="1">
    <name type="scientific">Rhizophora mucronata</name>
    <name type="common">Asiatic mangrove</name>
    <dbReference type="NCBI Taxonomy" id="61149"/>
    <lineage>
        <taxon>Eukaryota</taxon>
        <taxon>Viridiplantae</taxon>
        <taxon>Streptophyta</taxon>
        <taxon>Embryophyta</taxon>
        <taxon>Tracheophyta</taxon>
        <taxon>Spermatophyta</taxon>
        <taxon>Magnoliopsida</taxon>
        <taxon>eudicotyledons</taxon>
        <taxon>Gunneridae</taxon>
        <taxon>Pentapetalae</taxon>
        <taxon>rosids</taxon>
        <taxon>fabids</taxon>
        <taxon>Malpighiales</taxon>
        <taxon>Rhizophoraceae</taxon>
        <taxon>Rhizophora</taxon>
    </lineage>
</organism>
<reference evidence="1" key="1">
    <citation type="submission" date="2018-02" db="EMBL/GenBank/DDBJ databases">
        <title>Rhizophora mucronata_Transcriptome.</title>
        <authorList>
            <person name="Meera S.P."/>
            <person name="Sreeshan A."/>
            <person name="Augustine A."/>
        </authorList>
    </citation>
    <scope>NUCLEOTIDE SEQUENCE</scope>
    <source>
        <tissue evidence="1">Leaf</tissue>
    </source>
</reference>
<dbReference type="AlphaFoldDB" id="A0A2P2PW82"/>
<sequence length="17" mass="2096">MNNFEELAEHSHHHHLN</sequence>